<evidence type="ECO:0000256" key="1">
    <source>
        <dbReference type="SAM" id="Phobius"/>
    </source>
</evidence>
<dbReference type="EMBL" id="JACXST010000001">
    <property type="protein sequence ID" value="MBD9360355.1"/>
    <property type="molecule type" value="Genomic_DNA"/>
</dbReference>
<feature type="chain" id="PRO_5045125591" evidence="2">
    <location>
        <begin position="22"/>
        <end position="298"/>
    </location>
</feature>
<dbReference type="NCBIfam" id="TIGR04215">
    <property type="entry name" value="choice_anch_A"/>
    <property type="match status" value="1"/>
</dbReference>
<dbReference type="InterPro" id="IPR026588">
    <property type="entry name" value="Choice_anch_A"/>
</dbReference>
<feature type="domain" description="Choice-of-anchor A" evidence="3">
    <location>
        <begin position="24"/>
        <end position="262"/>
    </location>
</feature>
<comment type="caution">
    <text evidence="4">The sequence shown here is derived from an EMBL/GenBank/DDBJ whole genome shotgun (WGS) entry which is preliminary data.</text>
</comment>
<dbReference type="RefSeq" id="WP_192393116.1">
    <property type="nucleotide sequence ID" value="NZ_CAJHIU010000001.1"/>
</dbReference>
<organism evidence="4 5">
    <name type="scientific">Methylomonas fluvii</name>
    <dbReference type="NCBI Taxonomy" id="1854564"/>
    <lineage>
        <taxon>Bacteria</taxon>
        <taxon>Pseudomonadati</taxon>
        <taxon>Pseudomonadota</taxon>
        <taxon>Gammaproteobacteria</taxon>
        <taxon>Methylococcales</taxon>
        <taxon>Methylococcaceae</taxon>
        <taxon>Methylomonas</taxon>
    </lineage>
</organism>
<reference evidence="4 5" key="1">
    <citation type="submission" date="2020-09" db="EMBL/GenBank/DDBJ databases">
        <title>Methylomonas albis sp. nov. and Methylomonas fluvii sp. nov.: Two cold-adapted methanotrophs from the River Elbe and an amended description of Methylovulum psychrotolerans strain Eb1.</title>
        <authorList>
            <person name="Bussmann I.K."/>
            <person name="Klings K.-W."/>
            <person name="Warnstedt J."/>
            <person name="Hoppert M."/>
            <person name="Saborowski A."/>
            <person name="Horn F."/>
            <person name="Liebner S."/>
        </authorList>
    </citation>
    <scope>NUCLEOTIDE SEQUENCE [LARGE SCALE GENOMIC DNA]</scope>
    <source>
        <strain evidence="4 5">EbB</strain>
    </source>
</reference>
<name>A0ABR9DBN3_9GAMM</name>
<keyword evidence="1" id="KW-1133">Transmembrane helix</keyword>
<feature type="signal peptide" evidence="2">
    <location>
        <begin position="1"/>
        <end position="21"/>
    </location>
</feature>
<dbReference type="Proteomes" id="UP000641152">
    <property type="component" value="Unassembled WGS sequence"/>
</dbReference>
<feature type="transmembrane region" description="Helical" evidence="1">
    <location>
        <begin position="269"/>
        <end position="290"/>
    </location>
</feature>
<accession>A0ABR9DBN3</accession>
<keyword evidence="5" id="KW-1185">Reference proteome</keyword>
<keyword evidence="2" id="KW-0732">Signal</keyword>
<protein>
    <submittedName>
        <fullName evidence="4">Choice-of-anchor A family protein</fullName>
    </submittedName>
</protein>
<evidence type="ECO:0000256" key="2">
    <source>
        <dbReference type="SAM" id="SignalP"/>
    </source>
</evidence>
<keyword evidence="1" id="KW-0812">Transmembrane</keyword>
<keyword evidence="1" id="KW-0472">Membrane</keyword>
<dbReference type="Pfam" id="PF20597">
    <property type="entry name" value="pAdhesive_15"/>
    <property type="match status" value="1"/>
</dbReference>
<proteinExistence type="predicted"/>
<gene>
    <name evidence="4" type="ORF">EBB_07365</name>
</gene>
<evidence type="ECO:0000313" key="5">
    <source>
        <dbReference type="Proteomes" id="UP000641152"/>
    </source>
</evidence>
<evidence type="ECO:0000313" key="4">
    <source>
        <dbReference type="EMBL" id="MBD9360355.1"/>
    </source>
</evidence>
<sequence length="298" mass="30374">MSHTIATTSLLFAAAISPAHAALLGPASDYNVFVFGNFISSNSDTEGNLAAGGNITLANYSVASQISGNAARLVVNGTLTASNGGVGNGQNGSIYAGGTLLSSFTANGGVFAQTLVDFSGAQTQYQNISNAWNALTANGSVGNNYGTLNLTGNSSELNVFDIDGAELTASNTINISAPSNSTVLINVGGTGQIFQNGQVNLNGIDATHVIYNFYDATSLTLAGSKNPQGSILAPWANVFGGYGQLNGQLVAQSFNGNIEFHNQLFASNIAAVPVPAAIWLFGSALGILGINGRKKLAR</sequence>
<evidence type="ECO:0000259" key="3">
    <source>
        <dbReference type="Pfam" id="PF20597"/>
    </source>
</evidence>